<evidence type="ECO:0000313" key="1">
    <source>
        <dbReference type="EMBL" id="KAH3789922.1"/>
    </source>
</evidence>
<reference evidence="1" key="2">
    <citation type="submission" date="2020-11" db="EMBL/GenBank/DDBJ databases">
        <authorList>
            <person name="McCartney M.A."/>
            <person name="Auch B."/>
            <person name="Kono T."/>
            <person name="Mallez S."/>
            <person name="Becker A."/>
            <person name="Gohl D.M."/>
            <person name="Silverstein K.A.T."/>
            <person name="Koren S."/>
            <person name="Bechman K.B."/>
            <person name="Herman A."/>
            <person name="Abrahante J.E."/>
            <person name="Garbe J."/>
        </authorList>
    </citation>
    <scope>NUCLEOTIDE SEQUENCE</scope>
    <source>
        <strain evidence="1">Duluth1</strain>
        <tissue evidence="1">Whole animal</tissue>
    </source>
</reference>
<organism evidence="1 2">
    <name type="scientific">Dreissena polymorpha</name>
    <name type="common">Zebra mussel</name>
    <name type="synonym">Mytilus polymorpha</name>
    <dbReference type="NCBI Taxonomy" id="45954"/>
    <lineage>
        <taxon>Eukaryota</taxon>
        <taxon>Metazoa</taxon>
        <taxon>Spiralia</taxon>
        <taxon>Lophotrochozoa</taxon>
        <taxon>Mollusca</taxon>
        <taxon>Bivalvia</taxon>
        <taxon>Autobranchia</taxon>
        <taxon>Heteroconchia</taxon>
        <taxon>Euheterodonta</taxon>
        <taxon>Imparidentia</taxon>
        <taxon>Neoheterodontei</taxon>
        <taxon>Myida</taxon>
        <taxon>Dreissenoidea</taxon>
        <taxon>Dreissenidae</taxon>
        <taxon>Dreissena</taxon>
    </lineage>
</organism>
<keyword evidence="2" id="KW-1185">Reference proteome</keyword>
<sequence>MQRLMGRRTRTLIPITKGLRKHQVDQTVRLASKSNDYRCKQKFYYDRHAKVKEDLKPNDAVRIKTPTGWRPAEYVRKSAYPRSYIVKAGEVDVSIGVTRLCS</sequence>
<dbReference type="EMBL" id="JAIWYP010000008">
    <property type="protein sequence ID" value="KAH3789922.1"/>
    <property type="molecule type" value="Genomic_DNA"/>
</dbReference>
<evidence type="ECO:0000313" key="2">
    <source>
        <dbReference type="Proteomes" id="UP000828390"/>
    </source>
</evidence>
<name>A0A9D4IZ87_DREPO</name>
<accession>A0A9D4IZ87</accession>
<reference evidence="1" key="1">
    <citation type="journal article" date="2019" name="bioRxiv">
        <title>The Genome of the Zebra Mussel, Dreissena polymorpha: A Resource for Invasive Species Research.</title>
        <authorList>
            <person name="McCartney M.A."/>
            <person name="Auch B."/>
            <person name="Kono T."/>
            <person name="Mallez S."/>
            <person name="Zhang Y."/>
            <person name="Obille A."/>
            <person name="Becker A."/>
            <person name="Abrahante J.E."/>
            <person name="Garbe J."/>
            <person name="Badalamenti J.P."/>
            <person name="Herman A."/>
            <person name="Mangelson H."/>
            <person name="Liachko I."/>
            <person name="Sullivan S."/>
            <person name="Sone E.D."/>
            <person name="Koren S."/>
            <person name="Silverstein K.A.T."/>
            <person name="Beckman K.B."/>
            <person name="Gohl D.M."/>
        </authorList>
    </citation>
    <scope>NUCLEOTIDE SEQUENCE</scope>
    <source>
        <strain evidence="1">Duluth1</strain>
        <tissue evidence="1">Whole animal</tissue>
    </source>
</reference>
<dbReference type="Proteomes" id="UP000828390">
    <property type="component" value="Unassembled WGS sequence"/>
</dbReference>
<gene>
    <name evidence="1" type="ORF">DPMN_168114</name>
</gene>
<proteinExistence type="predicted"/>
<dbReference type="AlphaFoldDB" id="A0A9D4IZ87"/>
<protein>
    <submittedName>
        <fullName evidence="1">Uncharacterized protein</fullName>
    </submittedName>
</protein>
<comment type="caution">
    <text evidence="1">The sequence shown here is derived from an EMBL/GenBank/DDBJ whole genome shotgun (WGS) entry which is preliminary data.</text>
</comment>